<feature type="compositionally biased region" description="Low complexity" evidence="2">
    <location>
        <begin position="84"/>
        <end position="98"/>
    </location>
</feature>
<protein>
    <recommendedName>
        <fullName evidence="3">PH domain-containing protein</fullName>
    </recommendedName>
</protein>
<dbReference type="InterPro" id="IPR011993">
    <property type="entry name" value="PH-like_dom_sf"/>
</dbReference>
<feature type="compositionally biased region" description="Polar residues" evidence="2">
    <location>
        <begin position="573"/>
        <end position="582"/>
    </location>
</feature>
<dbReference type="EMBL" id="CP042203">
    <property type="protein sequence ID" value="QDS77925.1"/>
    <property type="molecule type" value="Genomic_DNA"/>
</dbReference>
<dbReference type="PANTHER" id="PTHR31941">
    <property type="entry name" value="CYTOSKELETAL SIGNALING PROTEIN SLM1"/>
    <property type="match status" value="1"/>
</dbReference>
<accession>A0A517LQJ7</accession>
<dbReference type="Proteomes" id="UP000316270">
    <property type="component" value="Chromosome 19"/>
</dbReference>
<evidence type="ECO:0000259" key="3">
    <source>
        <dbReference type="PROSITE" id="PS50003"/>
    </source>
</evidence>
<feature type="domain" description="PH" evidence="3">
    <location>
        <begin position="449"/>
        <end position="554"/>
    </location>
</feature>
<dbReference type="STRING" id="50376.A0A517LQJ7"/>
<dbReference type="InterPro" id="IPR046869">
    <property type="entry name" value="SLM1/RGC1-like_PH"/>
</dbReference>
<dbReference type="InterPro" id="IPR043453">
    <property type="entry name" value="Slm1_PH"/>
</dbReference>
<feature type="region of interest" description="Disordered" evidence="2">
    <location>
        <begin position="700"/>
        <end position="735"/>
    </location>
</feature>
<evidence type="ECO:0000313" key="4">
    <source>
        <dbReference type="EMBL" id="QDS77925.1"/>
    </source>
</evidence>
<dbReference type="SUPFAM" id="SSF103657">
    <property type="entry name" value="BAR/IMD domain-like"/>
    <property type="match status" value="1"/>
</dbReference>
<dbReference type="OrthoDB" id="5598057at2759"/>
<feature type="region of interest" description="Disordered" evidence="2">
    <location>
        <begin position="601"/>
        <end position="681"/>
    </location>
</feature>
<feature type="compositionally biased region" description="Polar residues" evidence="2">
    <location>
        <begin position="51"/>
        <end position="62"/>
    </location>
</feature>
<feature type="compositionally biased region" description="Basic residues" evidence="2">
    <location>
        <begin position="132"/>
        <end position="150"/>
    </location>
</feature>
<dbReference type="SUPFAM" id="SSF50729">
    <property type="entry name" value="PH domain-like"/>
    <property type="match status" value="1"/>
</dbReference>
<gene>
    <name evidence="4" type="ORF">FKW77_001077</name>
</gene>
<evidence type="ECO:0000313" key="5">
    <source>
        <dbReference type="Proteomes" id="UP000316270"/>
    </source>
</evidence>
<dbReference type="Pfam" id="PF20399">
    <property type="entry name" value="PH_20"/>
    <property type="match status" value="1"/>
</dbReference>
<dbReference type="InterPro" id="IPR027267">
    <property type="entry name" value="AH/BAR_dom_sf"/>
</dbReference>
<dbReference type="PROSITE" id="PS50003">
    <property type="entry name" value="PH_DOMAIN"/>
    <property type="match status" value="1"/>
</dbReference>
<feature type="compositionally biased region" description="Polar residues" evidence="2">
    <location>
        <begin position="633"/>
        <end position="644"/>
    </location>
</feature>
<dbReference type="Gene3D" id="1.20.1270.60">
    <property type="entry name" value="Arfaptin homology (AH) domain/BAR domain"/>
    <property type="match status" value="1"/>
</dbReference>
<dbReference type="SMART" id="SM00233">
    <property type="entry name" value="PH"/>
    <property type="match status" value="1"/>
</dbReference>
<evidence type="ECO:0000256" key="1">
    <source>
        <dbReference type="ARBA" id="ARBA00022553"/>
    </source>
</evidence>
<organism evidence="4 5">
    <name type="scientific">Venturia effusa</name>
    <dbReference type="NCBI Taxonomy" id="50376"/>
    <lineage>
        <taxon>Eukaryota</taxon>
        <taxon>Fungi</taxon>
        <taxon>Dikarya</taxon>
        <taxon>Ascomycota</taxon>
        <taxon>Pezizomycotina</taxon>
        <taxon>Dothideomycetes</taxon>
        <taxon>Pleosporomycetidae</taxon>
        <taxon>Venturiales</taxon>
        <taxon>Venturiaceae</taxon>
        <taxon>Venturia</taxon>
    </lineage>
</organism>
<dbReference type="AlphaFoldDB" id="A0A517LQJ7"/>
<keyword evidence="5" id="KW-1185">Reference proteome</keyword>
<sequence>MASKPLRDVPPPTADLGRKAYGNVSSTADFAPAVGSSGGSNQAIPAAGRPSETSPLAQSFHQSAGGMSDLDAPDERGFNHNPSRSRSASQARNRTSQQPHDEDEDGAGLHRTLSYGSSKSGTAIGGVSRSNTLKKSKSLSRKGSLKRSGSRKSLAAGSIKTMTGAGGDREYNSVFHTPIPTSGTPTEILANRFQSWRKFLKELIAYFREIQSSYETRGKALVKVSNVVNNINAPTMLMTEGGLNEANRILRDYHKHAVTEATKARDIETDVITQLSGLRADLGQKIKEIKSLSGDFKNSVDKEKDHTRKAVNTYQEALAVVDTNPHAVAGKDDPFLIRLSVERQVERQVDEENYLHRAYLNLESSGRELESIVVGEIQKAYNAFAGIMKREADAAYDAIDHLRSGPITLAKDYEWSQFVEHDPHFVSPELPIRKVEDISYPGKNHPAAVEVRAGMLERKSKYLKSYAPGWYVLSPTHLHEFKSADRIYSQPPIMSLLLSEQKLGSKSQPGSSSHKFILKGKQAGGVHRGHSWVFRAESYETMLAWYDDIEALTEKTGEERNAFVRKHAHSFSGNSLSRTASDSGMEEDEADEVPFSTNASMISKQAESPPAAVRPQPGGRFPSDLQVSRHLQAPQSPSSGSSIADQDLTTAAGGLQGTGGSYDSNQGGASAVAGSSGPVKLQQSAPANTVIAQQEYFPQQSAAAAPQRDYSALNQQPQTQYDTAPTATGANQQPLNTRHDSIYKSWMAPAVGGAALGAGAVGTEEYWRNRRKEAEAQNEESALNPVSHRQAEDAAEKTPVGSSLSNFAGSTAPTSYNGENVATNNSVPIVPLEGVTTAKSPVSGEGNVPGAAPLYIPPTSAAVALEPITGTSAVTSDSKNVDDILPTGNTSHTQYDTARDGRVNAHPTGHIFPAVLRHNTDVSISDLHVPGEYKN</sequence>
<feature type="compositionally biased region" description="Low complexity" evidence="2">
    <location>
        <begin position="667"/>
        <end position="677"/>
    </location>
</feature>
<feature type="compositionally biased region" description="Polar residues" evidence="2">
    <location>
        <begin position="712"/>
        <end position="735"/>
    </location>
</feature>
<feature type="region of interest" description="Disordered" evidence="2">
    <location>
        <begin position="573"/>
        <end position="592"/>
    </location>
</feature>
<dbReference type="InterPro" id="IPR046868">
    <property type="entry name" value="BAR_4"/>
</dbReference>
<dbReference type="PANTHER" id="PTHR31941:SF16">
    <property type="entry name" value="PHOSPHATIDYLINOSITOL 4,5-BISPHOSPHATE-BINDING PROTEIN SLM1-RELATED"/>
    <property type="match status" value="1"/>
</dbReference>
<dbReference type="InterPro" id="IPR001849">
    <property type="entry name" value="PH_domain"/>
</dbReference>
<evidence type="ECO:0000256" key="2">
    <source>
        <dbReference type="SAM" id="MobiDB-lite"/>
    </source>
</evidence>
<reference evidence="4 5" key="1">
    <citation type="submission" date="2019-07" db="EMBL/GenBank/DDBJ databases">
        <title>Finished genome of Venturia effusa.</title>
        <authorList>
            <person name="Young C.A."/>
            <person name="Cox M.P."/>
            <person name="Ganley A.R.D."/>
            <person name="David W.J."/>
        </authorList>
    </citation>
    <scope>NUCLEOTIDE SEQUENCE [LARGE SCALE GENOMIC DNA]</scope>
    <source>
        <strain evidence="5">albino</strain>
    </source>
</reference>
<dbReference type="CDD" id="cd13311">
    <property type="entry name" value="PH_Slm1"/>
    <property type="match status" value="1"/>
</dbReference>
<name>A0A517LQJ7_9PEZI</name>
<feature type="region of interest" description="Disordered" evidence="2">
    <location>
        <begin position="1"/>
        <end position="163"/>
    </location>
</feature>
<dbReference type="Gene3D" id="2.30.29.30">
    <property type="entry name" value="Pleckstrin-homology domain (PH domain)/Phosphotyrosine-binding domain (PTB)"/>
    <property type="match status" value="1"/>
</dbReference>
<keyword evidence="1" id="KW-0597">Phosphoprotein</keyword>
<proteinExistence type="predicted"/>
<feature type="region of interest" description="Disordered" evidence="2">
    <location>
        <begin position="770"/>
        <end position="806"/>
    </location>
</feature>
<dbReference type="Pfam" id="PF20400">
    <property type="entry name" value="BAR_4"/>
    <property type="match status" value="1"/>
</dbReference>